<comment type="caution">
    <text evidence="2">The sequence shown here is derived from an EMBL/GenBank/DDBJ whole genome shotgun (WGS) entry which is preliminary data.</text>
</comment>
<organism evidence="2 3">
    <name type="scientific">Populus alba x Populus x berolinensis</name>
    <dbReference type="NCBI Taxonomy" id="444605"/>
    <lineage>
        <taxon>Eukaryota</taxon>
        <taxon>Viridiplantae</taxon>
        <taxon>Streptophyta</taxon>
        <taxon>Embryophyta</taxon>
        <taxon>Tracheophyta</taxon>
        <taxon>Spermatophyta</taxon>
        <taxon>Magnoliopsida</taxon>
        <taxon>eudicotyledons</taxon>
        <taxon>Gunneridae</taxon>
        <taxon>Pentapetalae</taxon>
        <taxon>rosids</taxon>
        <taxon>fabids</taxon>
        <taxon>Malpighiales</taxon>
        <taxon>Salicaceae</taxon>
        <taxon>Saliceae</taxon>
        <taxon>Populus</taxon>
    </lineage>
</organism>
<gene>
    <name evidence="2" type="ORF">NC653_007283</name>
</gene>
<name>A0AAD6RGP7_9ROSI</name>
<evidence type="ECO:0000313" key="2">
    <source>
        <dbReference type="EMBL" id="KAJ7008568.1"/>
    </source>
</evidence>
<proteinExistence type="predicted"/>
<evidence type="ECO:0000313" key="3">
    <source>
        <dbReference type="Proteomes" id="UP001164929"/>
    </source>
</evidence>
<sequence>MTPNTGKSSSHPPSAFPHILPSSILAQTTNN</sequence>
<feature type="compositionally biased region" description="Polar residues" evidence="1">
    <location>
        <begin position="1"/>
        <end position="12"/>
    </location>
</feature>
<accession>A0AAD6RGP7</accession>
<dbReference type="Proteomes" id="UP001164929">
    <property type="component" value="Chromosome 2"/>
</dbReference>
<dbReference type="EMBL" id="JAQIZT010000002">
    <property type="protein sequence ID" value="KAJ7008568.1"/>
    <property type="molecule type" value="Genomic_DNA"/>
</dbReference>
<dbReference type="AlphaFoldDB" id="A0AAD6RGP7"/>
<evidence type="ECO:0000256" key="1">
    <source>
        <dbReference type="SAM" id="MobiDB-lite"/>
    </source>
</evidence>
<keyword evidence="3" id="KW-1185">Reference proteome</keyword>
<protein>
    <submittedName>
        <fullName evidence="2">Uncharacterized protein</fullName>
    </submittedName>
</protein>
<reference evidence="2" key="1">
    <citation type="journal article" date="2023" name="Mol. Ecol. Resour.">
        <title>Chromosome-level genome assembly of a triploid poplar Populus alba 'Berolinensis'.</title>
        <authorList>
            <person name="Chen S."/>
            <person name="Yu Y."/>
            <person name="Wang X."/>
            <person name="Wang S."/>
            <person name="Zhang T."/>
            <person name="Zhou Y."/>
            <person name="He R."/>
            <person name="Meng N."/>
            <person name="Wang Y."/>
            <person name="Liu W."/>
            <person name="Liu Z."/>
            <person name="Liu J."/>
            <person name="Guo Q."/>
            <person name="Huang H."/>
            <person name="Sederoff R.R."/>
            <person name="Wang G."/>
            <person name="Qu G."/>
            <person name="Chen S."/>
        </authorList>
    </citation>
    <scope>NUCLEOTIDE SEQUENCE</scope>
    <source>
        <strain evidence="2">SC-2020</strain>
    </source>
</reference>
<feature type="region of interest" description="Disordered" evidence="1">
    <location>
        <begin position="1"/>
        <end position="31"/>
    </location>
</feature>